<dbReference type="AlphaFoldDB" id="F0SHL9"/>
<sequence length="423" mass="47427">MTAKIERQPDGRHPSRHSRGVMSAAALLLIGGTLCVSGCQQIKEHFNRVRPNNPVVGPAPPRLSLEESSADTLGYAGLSQGVPESGEIRTVSQVVTEESPVILDSTVVAVVNGNTVLAGDVFAPYARQMVKMREQLTDEQYLAAQRELLKRDLPGHIERTLLSHALKSTLKQEQIDKLDGVLDQAFAEHVEKLLVKTETSSALELDKKLQSEGTSLADIRQTFGTQQLAMQYLATESQVNVQLGRVDLLNYYRENLDRFSHPTRVKWQEIRVSITPQQDRRAAVMKLNEVVKKLQEGVAFPDVAREYSDGPTASQGGNWDWTKEDSLADVELNKELFSLPTGAISRIIETDKYFRIIRVVEREDAHVTPFEKLQDGLREEIRSKKRHEKTAEVLRKLNETAVIQTIFDDDPALAEEMRKIGEL</sequence>
<dbReference type="InterPro" id="IPR046357">
    <property type="entry name" value="PPIase_dom_sf"/>
</dbReference>
<dbReference type="RefSeq" id="WP_013627197.1">
    <property type="nucleotide sequence ID" value="NC_015174.1"/>
</dbReference>
<feature type="domain" description="PpiC" evidence="2">
    <location>
        <begin position="262"/>
        <end position="361"/>
    </location>
</feature>
<keyword evidence="1 3" id="KW-0413">Isomerase</keyword>
<gene>
    <name evidence="3" type="ordered locus">Plabr_0834</name>
</gene>
<dbReference type="HOGENOM" id="CLU_661977_0_0_0"/>
<dbReference type="Gene3D" id="1.10.4030.10">
    <property type="entry name" value="Porin chaperone SurA, peptide-binding domain"/>
    <property type="match status" value="1"/>
</dbReference>
<dbReference type="PANTHER" id="PTHR47245">
    <property type="entry name" value="PEPTIDYLPROLYL ISOMERASE"/>
    <property type="match status" value="1"/>
</dbReference>
<dbReference type="SUPFAM" id="SSF109998">
    <property type="entry name" value="Triger factor/SurA peptide-binding domain-like"/>
    <property type="match status" value="1"/>
</dbReference>
<evidence type="ECO:0000313" key="4">
    <source>
        <dbReference type="Proteomes" id="UP000006860"/>
    </source>
</evidence>
<dbReference type="InterPro" id="IPR000297">
    <property type="entry name" value="PPIase_PpiC"/>
</dbReference>
<dbReference type="Proteomes" id="UP000006860">
    <property type="component" value="Chromosome"/>
</dbReference>
<organism evidence="3 4">
    <name type="scientific">Rubinisphaera brasiliensis (strain ATCC 49424 / DSM 5305 / JCM 21570 / IAM 15109 / NBRC 103401 / IFAM 1448)</name>
    <name type="common">Planctomyces brasiliensis</name>
    <dbReference type="NCBI Taxonomy" id="756272"/>
    <lineage>
        <taxon>Bacteria</taxon>
        <taxon>Pseudomonadati</taxon>
        <taxon>Planctomycetota</taxon>
        <taxon>Planctomycetia</taxon>
        <taxon>Planctomycetales</taxon>
        <taxon>Planctomycetaceae</taxon>
        <taxon>Rubinisphaera</taxon>
    </lineage>
</organism>
<dbReference type="InterPro" id="IPR027304">
    <property type="entry name" value="Trigger_fact/SurA_dom_sf"/>
</dbReference>
<protein>
    <submittedName>
        <fullName evidence="3">PpiC-type peptidyl-prolyl cis-trans isomerase</fullName>
    </submittedName>
</protein>
<dbReference type="PANTHER" id="PTHR47245:SF2">
    <property type="entry name" value="PEPTIDYL-PROLYL CIS-TRANS ISOMERASE HP_0175-RELATED"/>
    <property type="match status" value="1"/>
</dbReference>
<dbReference type="InterPro" id="IPR050245">
    <property type="entry name" value="PrsA_foldase"/>
</dbReference>
<evidence type="ECO:0000259" key="2">
    <source>
        <dbReference type="PROSITE" id="PS50198"/>
    </source>
</evidence>
<dbReference type="KEGG" id="pbs:Plabr_0834"/>
<dbReference type="PROSITE" id="PS50198">
    <property type="entry name" value="PPIC_PPIASE_2"/>
    <property type="match status" value="1"/>
</dbReference>
<dbReference type="SUPFAM" id="SSF54534">
    <property type="entry name" value="FKBP-like"/>
    <property type="match status" value="1"/>
</dbReference>
<dbReference type="Gene3D" id="3.10.50.40">
    <property type="match status" value="1"/>
</dbReference>
<dbReference type="EMBL" id="CP002546">
    <property type="protein sequence ID" value="ADY58457.1"/>
    <property type="molecule type" value="Genomic_DNA"/>
</dbReference>
<dbReference type="eggNOG" id="COG0760">
    <property type="taxonomic scope" value="Bacteria"/>
</dbReference>
<reference evidence="4" key="1">
    <citation type="submission" date="2011-02" db="EMBL/GenBank/DDBJ databases">
        <title>The complete genome of Planctomyces brasiliensis DSM 5305.</title>
        <authorList>
            <person name="Lucas S."/>
            <person name="Copeland A."/>
            <person name="Lapidus A."/>
            <person name="Bruce D."/>
            <person name="Goodwin L."/>
            <person name="Pitluck S."/>
            <person name="Kyrpides N."/>
            <person name="Mavromatis K."/>
            <person name="Pagani I."/>
            <person name="Ivanova N."/>
            <person name="Ovchinnikova G."/>
            <person name="Lu M."/>
            <person name="Detter J.C."/>
            <person name="Han C."/>
            <person name="Land M."/>
            <person name="Hauser L."/>
            <person name="Markowitz V."/>
            <person name="Cheng J.-F."/>
            <person name="Hugenholtz P."/>
            <person name="Woyke T."/>
            <person name="Wu D."/>
            <person name="Tindall B."/>
            <person name="Pomrenke H.G."/>
            <person name="Brambilla E."/>
            <person name="Klenk H.-P."/>
            <person name="Eisen J.A."/>
        </authorList>
    </citation>
    <scope>NUCLEOTIDE SEQUENCE [LARGE SCALE GENOMIC DNA]</scope>
    <source>
        <strain evidence="4">ATCC 49424 / DSM 5305 / JCM 21570 / NBRC 103401 / IFAM 1448</strain>
    </source>
</reference>
<proteinExistence type="predicted"/>
<dbReference type="STRING" id="756272.Plabr_0834"/>
<dbReference type="Pfam" id="PF00639">
    <property type="entry name" value="Rotamase"/>
    <property type="match status" value="1"/>
</dbReference>
<name>F0SHL9_RUBBR</name>
<evidence type="ECO:0000256" key="1">
    <source>
        <dbReference type="PROSITE-ProRule" id="PRU00278"/>
    </source>
</evidence>
<accession>F0SHL9</accession>
<dbReference type="OrthoDB" id="270355at2"/>
<evidence type="ECO:0000313" key="3">
    <source>
        <dbReference type="EMBL" id="ADY58457.1"/>
    </source>
</evidence>
<keyword evidence="4" id="KW-1185">Reference proteome</keyword>
<dbReference type="GO" id="GO:0003755">
    <property type="term" value="F:peptidyl-prolyl cis-trans isomerase activity"/>
    <property type="evidence" value="ECO:0007669"/>
    <property type="project" value="UniProtKB-KW"/>
</dbReference>
<keyword evidence="1" id="KW-0697">Rotamase</keyword>